<evidence type="ECO:0000256" key="1">
    <source>
        <dbReference type="SAM" id="MobiDB-lite"/>
    </source>
</evidence>
<dbReference type="EMBL" id="CH954180">
    <property type="protein sequence ID" value="EDV47555.2"/>
    <property type="molecule type" value="Genomic_DNA"/>
</dbReference>
<feature type="region of interest" description="Disordered" evidence="1">
    <location>
        <begin position="85"/>
        <end position="110"/>
    </location>
</feature>
<sequence>MPRLSRGKIAQDNRSDIRMGISLGYAEHTSKFVPRPSLAANIDLPSCPTLQRIPISDDVNKKEDTAYYTFKIDHDRVQEMWQKSRVGAKEQNSLRGYQPANNDENSDSEEVISALDKVRRIEERRKIHNKMRSLMEEQLKLDERIQEEQDRLVRKEVLVEREPSRKHTPKEYSPVRNRENCKPDSWVSATVLAATGKMQHHRYMQAPPRINPIKVETEAQSQSKSPPENPASDTTSDQPNQTNADMPNRSEWTKTVLEMHKMRAEELDKLRSVEIE</sequence>
<dbReference type="Proteomes" id="UP000008711">
    <property type="component" value="Unassembled WGS sequence"/>
</dbReference>
<gene>
    <name evidence="2" type="primary">Dere\GG17577</name>
    <name evidence="2" type="synonym">dere_GLEANR_2493</name>
    <name evidence="2" type="synonym">GG17577</name>
    <name evidence="2" type="ORF">Dere_GG17577</name>
</gene>
<reference evidence="2 3" key="1">
    <citation type="journal article" date="2007" name="Nature">
        <title>Evolution of genes and genomes on the Drosophila phylogeny.</title>
        <authorList>
            <consortium name="Drosophila 12 Genomes Consortium"/>
            <person name="Clark A.G."/>
            <person name="Eisen M.B."/>
            <person name="Smith D.R."/>
            <person name="Bergman C.M."/>
            <person name="Oliver B."/>
            <person name="Markow T.A."/>
            <person name="Kaufman T.C."/>
            <person name="Kellis M."/>
            <person name="Gelbart W."/>
            <person name="Iyer V.N."/>
            <person name="Pollard D.A."/>
            <person name="Sackton T.B."/>
            <person name="Larracuente A.M."/>
            <person name="Singh N.D."/>
            <person name="Abad J.P."/>
            <person name="Abt D.N."/>
            <person name="Adryan B."/>
            <person name="Aguade M."/>
            <person name="Akashi H."/>
            <person name="Anderson W.W."/>
            <person name="Aquadro C.F."/>
            <person name="Ardell D.H."/>
            <person name="Arguello R."/>
            <person name="Artieri C.G."/>
            <person name="Barbash D.A."/>
            <person name="Barker D."/>
            <person name="Barsanti P."/>
            <person name="Batterham P."/>
            <person name="Batzoglou S."/>
            <person name="Begun D."/>
            <person name="Bhutkar A."/>
            <person name="Blanco E."/>
            <person name="Bosak S.A."/>
            <person name="Bradley R.K."/>
            <person name="Brand A.D."/>
            <person name="Brent M.R."/>
            <person name="Brooks A.N."/>
            <person name="Brown R.H."/>
            <person name="Butlin R.K."/>
            <person name="Caggese C."/>
            <person name="Calvi B.R."/>
            <person name="Bernardo de Carvalho A."/>
            <person name="Caspi A."/>
            <person name="Castrezana S."/>
            <person name="Celniker S.E."/>
            <person name="Chang J.L."/>
            <person name="Chapple C."/>
            <person name="Chatterji S."/>
            <person name="Chinwalla A."/>
            <person name="Civetta A."/>
            <person name="Clifton S.W."/>
            <person name="Comeron J.M."/>
            <person name="Costello J.C."/>
            <person name="Coyne J.A."/>
            <person name="Daub J."/>
            <person name="David R.G."/>
            <person name="Delcher A.L."/>
            <person name="Delehaunty K."/>
            <person name="Do C.B."/>
            <person name="Ebling H."/>
            <person name="Edwards K."/>
            <person name="Eickbush T."/>
            <person name="Evans J.D."/>
            <person name="Filipski A."/>
            <person name="Findeiss S."/>
            <person name="Freyhult E."/>
            <person name="Fulton L."/>
            <person name="Fulton R."/>
            <person name="Garcia A.C."/>
            <person name="Gardiner A."/>
            <person name="Garfield D.A."/>
            <person name="Garvin B.E."/>
            <person name="Gibson G."/>
            <person name="Gilbert D."/>
            <person name="Gnerre S."/>
            <person name="Godfrey J."/>
            <person name="Good R."/>
            <person name="Gotea V."/>
            <person name="Gravely B."/>
            <person name="Greenberg A.J."/>
            <person name="Griffiths-Jones S."/>
            <person name="Gross S."/>
            <person name="Guigo R."/>
            <person name="Gustafson E.A."/>
            <person name="Haerty W."/>
            <person name="Hahn M.W."/>
            <person name="Halligan D.L."/>
            <person name="Halpern A.L."/>
            <person name="Halter G.M."/>
            <person name="Han M.V."/>
            <person name="Heger A."/>
            <person name="Hillier L."/>
            <person name="Hinrichs A.S."/>
            <person name="Holmes I."/>
            <person name="Hoskins R.A."/>
            <person name="Hubisz M.J."/>
            <person name="Hultmark D."/>
            <person name="Huntley M.A."/>
            <person name="Jaffe D.B."/>
            <person name="Jagadeeshan S."/>
            <person name="Jeck W.R."/>
            <person name="Johnson J."/>
            <person name="Jones C.D."/>
            <person name="Jordan W.C."/>
            <person name="Karpen G.H."/>
            <person name="Kataoka E."/>
            <person name="Keightley P.D."/>
            <person name="Kheradpour P."/>
            <person name="Kirkness E.F."/>
            <person name="Koerich L.B."/>
            <person name="Kristiansen K."/>
            <person name="Kudrna D."/>
            <person name="Kulathinal R.J."/>
            <person name="Kumar S."/>
            <person name="Kwok R."/>
            <person name="Lander E."/>
            <person name="Langley C.H."/>
            <person name="Lapoint R."/>
            <person name="Lazzaro B.P."/>
            <person name="Lee S.J."/>
            <person name="Levesque L."/>
            <person name="Li R."/>
            <person name="Lin C.F."/>
            <person name="Lin M.F."/>
            <person name="Lindblad-Toh K."/>
            <person name="Llopart A."/>
            <person name="Long M."/>
            <person name="Low L."/>
            <person name="Lozovsky E."/>
            <person name="Lu J."/>
            <person name="Luo M."/>
            <person name="Machado C.A."/>
            <person name="Makalowski W."/>
            <person name="Marzo M."/>
            <person name="Matsuda M."/>
            <person name="Matzkin L."/>
            <person name="McAllister B."/>
            <person name="McBride C.S."/>
            <person name="McKernan B."/>
            <person name="McKernan K."/>
            <person name="Mendez-Lago M."/>
            <person name="Minx P."/>
            <person name="Mollenhauer M.U."/>
            <person name="Montooth K."/>
            <person name="Mount S.M."/>
            <person name="Mu X."/>
            <person name="Myers E."/>
            <person name="Negre B."/>
            <person name="Newfeld S."/>
            <person name="Nielsen R."/>
            <person name="Noor M.A."/>
            <person name="O'Grady P."/>
            <person name="Pachter L."/>
            <person name="Papaceit M."/>
            <person name="Parisi M.J."/>
            <person name="Parisi M."/>
            <person name="Parts L."/>
            <person name="Pedersen J.S."/>
            <person name="Pesole G."/>
            <person name="Phillippy A.M."/>
            <person name="Ponting C.P."/>
            <person name="Pop M."/>
            <person name="Porcelli D."/>
            <person name="Powell J.R."/>
            <person name="Prohaska S."/>
            <person name="Pruitt K."/>
            <person name="Puig M."/>
            <person name="Quesneville H."/>
            <person name="Ram K.R."/>
            <person name="Rand D."/>
            <person name="Rasmussen M.D."/>
            <person name="Reed L.K."/>
            <person name="Reenan R."/>
            <person name="Reily A."/>
            <person name="Remington K.A."/>
            <person name="Rieger T.T."/>
            <person name="Ritchie M.G."/>
            <person name="Robin C."/>
            <person name="Rogers Y.H."/>
            <person name="Rohde C."/>
            <person name="Rozas J."/>
            <person name="Rubenfield M.J."/>
            <person name="Ruiz A."/>
            <person name="Russo S."/>
            <person name="Salzberg S.L."/>
            <person name="Sanchez-Gracia A."/>
            <person name="Saranga D.J."/>
            <person name="Sato H."/>
            <person name="Schaeffer S.W."/>
            <person name="Schatz M.C."/>
            <person name="Schlenke T."/>
            <person name="Schwartz R."/>
            <person name="Segarra C."/>
            <person name="Singh R.S."/>
            <person name="Sirot L."/>
            <person name="Sirota M."/>
            <person name="Sisneros N.B."/>
            <person name="Smith C.D."/>
            <person name="Smith T.F."/>
            <person name="Spieth J."/>
            <person name="Stage D.E."/>
            <person name="Stark A."/>
            <person name="Stephan W."/>
            <person name="Strausberg R.L."/>
            <person name="Strempel S."/>
            <person name="Sturgill D."/>
            <person name="Sutton G."/>
            <person name="Sutton G.G."/>
            <person name="Tao W."/>
            <person name="Teichmann S."/>
            <person name="Tobari Y.N."/>
            <person name="Tomimura Y."/>
            <person name="Tsolas J.M."/>
            <person name="Valente V.L."/>
            <person name="Venter E."/>
            <person name="Venter J.C."/>
            <person name="Vicario S."/>
            <person name="Vieira F.G."/>
            <person name="Vilella A.J."/>
            <person name="Villasante A."/>
            <person name="Walenz B."/>
            <person name="Wang J."/>
            <person name="Wasserman M."/>
            <person name="Watts T."/>
            <person name="Wilson D."/>
            <person name="Wilson R.K."/>
            <person name="Wing R.A."/>
            <person name="Wolfner M.F."/>
            <person name="Wong A."/>
            <person name="Wong G.K."/>
            <person name="Wu C.I."/>
            <person name="Wu G."/>
            <person name="Yamamoto D."/>
            <person name="Yang H.P."/>
            <person name="Yang S.P."/>
            <person name="Yorke J.A."/>
            <person name="Yoshida K."/>
            <person name="Zdobnov E."/>
            <person name="Zhang P."/>
            <person name="Zhang Y."/>
            <person name="Zimin A.V."/>
            <person name="Baldwin J."/>
            <person name="Abdouelleil A."/>
            <person name="Abdulkadir J."/>
            <person name="Abebe A."/>
            <person name="Abera B."/>
            <person name="Abreu J."/>
            <person name="Acer S.C."/>
            <person name="Aftuck L."/>
            <person name="Alexander A."/>
            <person name="An P."/>
            <person name="Anderson E."/>
            <person name="Anderson S."/>
            <person name="Arachi H."/>
            <person name="Azer M."/>
            <person name="Bachantsang P."/>
            <person name="Barry A."/>
            <person name="Bayul T."/>
            <person name="Berlin A."/>
            <person name="Bessette D."/>
            <person name="Bloom T."/>
            <person name="Blye J."/>
            <person name="Boguslavskiy L."/>
            <person name="Bonnet C."/>
            <person name="Boukhgalter B."/>
            <person name="Bourzgui I."/>
            <person name="Brown A."/>
            <person name="Cahill P."/>
            <person name="Channer S."/>
            <person name="Cheshatsang Y."/>
            <person name="Chuda L."/>
            <person name="Citroen M."/>
            <person name="Collymore A."/>
            <person name="Cooke P."/>
            <person name="Costello M."/>
            <person name="D'Aco K."/>
            <person name="Daza R."/>
            <person name="De Haan G."/>
            <person name="DeGray S."/>
            <person name="DeMaso C."/>
            <person name="Dhargay N."/>
            <person name="Dooley K."/>
            <person name="Dooley E."/>
            <person name="Doricent M."/>
            <person name="Dorje P."/>
            <person name="Dorjee K."/>
            <person name="Dupes A."/>
            <person name="Elong R."/>
            <person name="Falk J."/>
            <person name="Farina A."/>
            <person name="Faro S."/>
            <person name="Ferguson D."/>
            <person name="Fisher S."/>
            <person name="Foley C.D."/>
            <person name="Franke A."/>
            <person name="Friedrich D."/>
            <person name="Gadbois L."/>
            <person name="Gearin G."/>
            <person name="Gearin C.R."/>
            <person name="Giannoukos G."/>
            <person name="Goode T."/>
            <person name="Graham J."/>
            <person name="Grandbois E."/>
            <person name="Grewal S."/>
            <person name="Gyaltsen K."/>
            <person name="Hafez N."/>
            <person name="Hagos B."/>
            <person name="Hall J."/>
            <person name="Henson C."/>
            <person name="Hollinger A."/>
            <person name="Honan T."/>
            <person name="Huard M.D."/>
            <person name="Hughes L."/>
            <person name="Hurhula B."/>
            <person name="Husby M.E."/>
            <person name="Kamat A."/>
            <person name="Kanga B."/>
            <person name="Kashin S."/>
            <person name="Khazanovich D."/>
            <person name="Kisner P."/>
            <person name="Lance K."/>
            <person name="Lara M."/>
            <person name="Lee W."/>
            <person name="Lennon N."/>
            <person name="Letendre F."/>
            <person name="LeVine R."/>
            <person name="Lipovsky A."/>
            <person name="Liu X."/>
            <person name="Liu J."/>
            <person name="Liu S."/>
            <person name="Lokyitsang T."/>
            <person name="Lokyitsang Y."/>
            <person name="Lubonja R."/>
            <person name="Lui A."/>
            <person name="MacDonald P."/>
            <person name="Magnisalis V."/>
            <person name="Maru K."/>
            <person name="Matthews C."/>
            <person name="McCusker W."/>
            <person name="McDonough S."/>
            <person name="Mehta T."/>
            <person name="Meldrim J."/>
            <person name="Meneus L."/>
            <person name="Mihai O."/>
            <person name="Mihalev A."/>
            <person name="Mihova T."/>
            <person name="Mittelman R."/>
            <person name="Mlenga V."/>
            <person name="Montmayeur A."/>
            <person name="Mulrain L."/>
            <person name="Navidi A."/>
            <person name="Naylor J."/>
            <person name="Negash T."/>
            <person name="Nguyen T."/>
            <person name="Nguyen N."/>
            <person name="Nicol R."/>
            <person name="Norbu C."/>
            <person name="Norbu N."/>
            <person name="Novod N."/>
            <person name="O'Neill B."/>
            <person name="Osman S."/>
            <person name="Markiewicz E."/>
            <person name="Oyono O.L."/>
            <person name="Patti C."/>
            <person name="Phunkhang P."/>
            <person name="Pierre F."/>
            <person name="Priest M."/>
            <person name="Raghuraman S."/>
            <person name="Rege F."/>
            <person name="Reyes R."/>
            <person name="Rise C."/>
            <person name="Rogov P."/>
            <person name="Ross K."/>
            <person name="Ryan E."/>
            <person name="Settipalli S."/>
            <person name="Shea T."/>
            <person name="Sherpa N."/>
            <person name="Shi L."/>
            <person name="Shih D."/>
            <person name="Sparrow T."/>
            <person name="Spaulding J."/>
            <person name="Stalker J."/>
            <person name="Stange-Thomann N."/>
            <person name="Stavropoulos S."/>
            <person name="Stone C."/>
            <person name="Strader C."/>
            <person name="Tesfaye S."/>
            <person name="Thomson T."/>
            <person name="Thoulutsang Y."/>
            <person name="Thoulutsang D."/>
            <person name="Topham K."/>
            <person name="Topping I."/>
            <person name="Tsamla T."/>
            <person name="Vassiliev H."/>
            <person name="Vo A."/>
            <person name="Wangchuk T."/>
            <person name="Wangdi T."/>
            <person name="Weiand M."/>
            <person name="Wilkinson J."/>
            <person name="Wilson A."/>
            <person name="Yadav S."/>
            <person name="Young G."/>
            <person name="Yu Q."/>
            <person name="Zembek L."/>
            <person name="Zhong D."/>
            <person name="Zimmer A."/>
            <person name="Zwirko Z."/>
            <person name="Jaffe D.B."/>
            <person name="Alvarez P."/>
            <person name="Brockman W."/>
            <person name="Butler J."/>
            <person name="Chin C."/>
            <person name="Gnerre S."/>
            <person name="Grabherr M."/>
            <person name="Kleber M."/>
            <person name="Mauceli E."/>
            <person name="MacCallum I."/>
        </authorList>
    </citation>
    <scope>NUCLEOTIDE SEQUENCE [LARGE SCALE GENOMIC DNA]</scope>
    <source>
        <strain evidence="2 3">TSC#14021-0224.01</strain>
    </source>
</reference>
<evidence type="ECO:0000313" key="3">
    <source>
        <dbReference type="Proteomes" id="UP000008711"/>
    </source>
</evidence>
<name>B3NY34_DROER</name>
<dbReference type="Pfam" id="PF12302">
    <property type="entry name" value="DUF3629"/>
    <property type="match status" value="1"/>
</dbReference>
<evidence type="ECO:0000313" key="2">
    <source>
        <dbReference type="EMBL" id="EDV47555.2"/>
    </source>
</evidence>
<feature type="compositionally biased region" description="Polar residues" evidence="1">
    <location>
        <begin position="218"/>
        <end position="245"/>
    </location>
</feature>
<accession>B3NY34</accession>
<dbReference type="InterPro" id="IPR022079">
    <property type="entry name" value="DUF3629"/>
</dbReference>
<protein>
    <recommendedName>
        <fullName evidence="4">Hydra</fullName>
    </recommendedName>
</protein>
<reference evidence="2 3" key="2">
    <citation type="journal article" date="2008" name="Bioinformatics">
        <title>Assembly reconciliation.</title>
        <authorList>
            <person name="Zimin A.V."/>
            <person name="Smith D.R."/>
            <person name="Sutton G."/>
            <person name="Yorke J.A."/>
        </authorList>
    </citation>
    <scope>NUCLEOTIDE SEQUENCE [LARGE SCALE GENOMIC DNA]</scope>
    <source>
        <strain evidence="2 3">TSC#14021-0224.01</strain>
    </source>
</reference>
<proteinExistence type="predicted"/>
<keyword evidence="3" id="KW-1185">Reference proteome</keyword>
<dbReference type="HOGENOM" id="CLU_056822_0_0_1"/>
<evidence type="ECO:0008006" key="4">
    <source>
        <dbReference type="Google" id="ProtNLM"/>
    </source>
</evidence>
<dbReference type="AlphaFoldDB" id="B3NY34"/>
<feature type="compositionally biased region" description="Polar residues" evidence="1">
    <location>
        <begin position="90"/>
        <end position="103"/>
    </location>
</feature>
<dbReference type="OrthoDB" id="7835829at2759"/>
<organism evidence="2 3">
    <name type="scientific">Drosophila erecta</name>
    <name type="common">Fruit fly</name>
    <dbReference type="NCBI Taxonomy" id="7220"/>
    <lineage>
        <taxon>Eukaryota</taxon>
        <taxon>Metazoa</taxon>
        <taxon>Ecdysozoa</taxon>
        <taxon>Arthropoda</taxon>
        <taxon>Hexapoda</taxon>
        <taxon>Insecta</taxon>
        <taxon>Pterygota</taxon>
        <taxon>Neoptera</taxon>
        <taxon>Endopterygota</taxon>
        <taxon>Diptera</taxon>
        <taxon>Brachycera</taxon>
        <taxon>Muscomorpha</taxon>
        <taxon>Ephydroidea</taxon>
        <taxon>Drosophilidae</taxon>
        <taxon>Drosophila</taxon>
        <taxon>Sophophora</taxon>
    </lineage>
</organism>
<feature type="region of interest" description="Disordered" evidence="1">
    <location>
        <begin position="160"/>
        <end position="181"/>
    </location>
</feature>
<feature type="region of interest" description="Disordered" evidence="1">
    <location>
        <begin position="215"/>
        <end position="257"/>
    </location>
</feature>